<dbReference type="AlphaFoldDB" id="A0AAW4YR32"/>
<accession>A0AAW4YR32</accession>
<reference evidence="2" key="1">
    <citation type="submission" date="2020-05" db="EMBL/GenBank/DDBJ databases">
        <authorList>
            <person name="Wang L."/>
            <person name="Shao Z."/>
        </authorList>
    </citation>
    <scope>NUCLEOTIDE SEQUENCE</scope>
    <source>
        <strain evidence="2">MCCC 1A05776</strain>
    </source>
</reference>
<feature type="domain" description="N-acetyltransferase" evidence="1">
    <location>
        <begin position="1"/>
        <end position="149"/>
    </location>
</feature>
<dbReference type="GO" id="GO:0016747">
    <property type="term" value="F:acyltransferase activity, transferring groups other than amino-acyl groups"/>
    <property type="evidence" value="ECO:0007669"/>
    <property type="project" value="InterPro"/>
</dbReference>
<dbReference type="EMBL" id="JABFTS010000001">
    <property type="protein sequence ID" value="MCE8050461.1"/>
    <property type="molecule type" value="Genomic_DNA"/>
</dbReference>
<gene>
    <name evidence="2" type="ORF">HOP61_04035</name>
</gene>
<dbReference type="InterPro" id="IPR000182">
    <property type="entry name" value="GNAT_dom"/>
</dbReference>
<name>A0AAW4YR32_9GAMM</name>
<evidence type="ECO:0000313" key="2">
    <source>
        <dbReference type="EMBL" id="MCE8050461.1"/>
    </source>
</evidence>
<dbReference type="Proteomes" id="UP001320178">
    <property type="component" value="Unassembled WGS sequence"/>
</dbReference>
<dbReference type="CDD" id="cd04301">
    <property type="entry name" value="NAT_SF"/>
    <property type="match status" value="1"/>
</dbReference>
<comment type="caution">
    <text evidence="2">The sequence shown here is derived from an EMBL/GenBank/DDBJ whole genome shotgun (WGS) entry which is preliminary data.</text>
</comment>
<dbReference type="InterPro" id="IPR016181">
    <property type="entry name" value="Acyl_CoA_acyltransferase"/>
</dbReference>
<sequence length="149" mass="16478">MQPRRLERCNLQACAALFAQVFSSVPWNEPWHADGALARLEHFFESPGAVGVVGLGEGGELEGFLLGNLEPYLDGKLFYLREMCVATHRQGQGIGSQLYEVLEEELATSDVRAVYLATGRDIPAARFYQQLGFRCSEGMAFYAKGLRGD</sequence>
<protein>
    <submittedName>
        <fullName evidence="2">GNAT family N-acetyltransferase</fullName>
    </submittedName>
</protein>
<proteinExistence type="predicted"/>
<evidence type="ECO:0000259" key="1">
    <source>
        <dbReference type="PROSITE" id="PS51186"/>
    </source>
</evidence>
<dbReference type="PROSITE" id="PS51186">
    <property type="entry name" value="GNAT"/>
    <property type="match status" value="1"/>
</dbReference>
<reference evidence="2" key="2">
    <citation type="journal article" date="2021" name="Front. Microbiol.">
        <title>Aerobic Denitrification and Heterotrophic Sulfur Oxidation in the Genus Halomonas Revealed by Six Novel Species Characterizations and Genome-Based Analysis.</title>
        <authorList>
            <person name="Wang L."/>
            <person name="Shao Z."/>
        </authorList>
    </citation>
    <scope>NUCLEOTIDE SEQUENCE</scope>
    <source>
        <strain evidence="2">MCCC 1A05776</strain>
    </source>
</reference>
<organism evidence="2 3">
    <name type="scientific">Billgrantia desiderata</name>
    <dbReference type="NCBI Taxonomy" id="52021"/>
    <lineage>
        <taxon>Bacteria</taxon>
        <taxon>Pseudomonadati</taxon>
        <taxon>Pseudomonadota</taxon>
        <taxon>Gammaproteobacteria</taxon>
        <taxon>Oceanospirillales</taxon>
        <taxon>Halomonadaceae</taxon>
        <taxon>Billgrantia</taxon>
    </lineage>
</organism>
<dbReference type="Gene3D" id="3.40.630.30">
    <property type="match status" value="1"/>
</dbReference>
<dbReference type="Pfam" id="PF00583">
    <property type="entry name" value="Acetyltransf_1"/>
    <property type="match status" value="1"/>
</dbReference>
<evidence type="ECO:0000313" key="3">
    <source>
        <dbReference type="Proteomes" id="UP001320178"/>
    </source>
</evidence>
<dbReference type="RefSeq" id="WP_234238698.1">
    <property type="nucleotide sequence ID" value="NZ_JABFTS010000001.1"/>
</dbReference>
<dbReference type="SUPFAM" id="SSF55729">
    <property type="entry name" value="Acyl-CoA N-acyltransferases (Nat)"/>
    <property type="match status" value="1"/>
</dbReference>